<dbReference type="PROSITE" id="PS51707">
    <property type="entry name" value="CYTH"/>
    <property type="match status" value="1"/>
</dbReference>
<protein>
    <submittedName>
        <fullName evidence="2">Class IV adenylate cyclase</fullName>
    </submittedName>
</protein>
<comment type="caution">
    <text evidence="2">The sequence shown here is derived from an EMBL/GenBank/DDBJ whole genome shotgun (WGS) entry which is preliminary data.</text>
</comment>
<dbReference type="PANTHER" id="PTHR21028">
    <property type="entry name" value="SI:CH211-156B7.4"/>
    <property type="match status" value="1"/>
</dbReference>
<organism evidence="2 3">
    <name type="scientific">Saccharopolyspora cebuensis</name>
    <dbReference type="NCBI Taxonomy" id="418759"/>
    <lineage>
        <taxon>Bacteria</taxon>
        <taxon>Bacillati</taxon>
        <taxon>Actinomycetota</taxon>
        <taxon>Actinomycetes</taxon>
        <taxon>Pseudonocardiales</taxon>
        <taxon>Pseudonocardiaceae</taxon>
        <taxon>Saccharopolyspora</taxon>
    </lineage>
</organism>
<dbReference type="SUPFAM" id="SSF55154">
    <property type="entry name" value="CYTH-like phosphatases"/>
    <property type="match status" value="1"/>
</dbReference>
<evidence type="ECO:0000313" key="3">
    <source>
        <dbReference type="Proteomes" id="UP001564626"/>
    </source>
</evidence>
<dbReference type="CDD" id="cd07890">
    <property type="entry name" value="CYTH-like_AC_IV-like"/>
    <property type="match status" value="1"/>
</dbReference>
<feature type="domain" description="CYTH" evidence="1">
    <location>
        <begin position="1"/>
        <end position="184"/>
    </location>
</feature>
<reference evidence="2 3" key="1">
    <citation type="submission" date="2024-08" db="EMBL/GenBank/DDBJ databases">
        <title>Genome mining of Saccharopolyspora cebuensis PGLac3 from Nigerian medicinal plant.</title>
        <authorList>
            <person name="Ezeobiora C.E."/>
            <person name="Igbokwe N.H."/>
            <person name="Amin D.H."/>
            <person name="Mendie U.E."/>
        </authorList>
    </citation>
    <scope>NUCLEOTIDE SEQUENCE [LARGE SCALE GENOMIC DNA]</scope>
    <source>
        <strain evidence="2 3">PGLac3</strain>
    </source>
</reference>
<sequence length="197" mass="21836">MEVERKRELPDHIDPAALVHRLVGIGFIEVGRLVEIDTYYSRPDVDFMVTVECLRVRERNGFAEITYKPASTGAAHSAADIITKPETNVLLDADQAPQANQLLAAIGMVQLVRVEKDRTTLRHPEHDTVTVAVDTIAGVGSFVETEVLAPTADGADELLENTEQRCGFDDLPVVRLPYRDLVMERAPDPHLTSSRRP</sequence>
<evidence type="ECO:0000313" key="2">
    <source>
        <dbReference type="EMBL" id="MEY8040138.1"/>
    </source>
</evidence>
<dbReference type="SMART" id="SM01118">
    <property type="entry name" value="CYTH"/>
    <property type="match status" value="1"/>
</dbReference>
<gene>
    <name evidence="2" type="ORF">AB8O55_12100</name>
</gene>
<dbReference type="EMBL" id="JBGEHV010000018">
    <property type="protein sequence ID" value="MEY8040138.1"/>
    <property type="molecule type" value="Genomic_DNA"/>
</dbReference>
<name>A0ABV4CGG4_9PSEU</name>
<accession>A0ABV4CGG4</accession>
<keyword evidence="3" id="KW-1185">Reference proteome</keyword>
<proteinExistence type="predicted"/>
<dbReference type="InterPro" id="IPR008173">
    <property type="entry name" value="Adenylyl_cyclase_CyaB"/>
</dbReference>
<dbReference type="InterPro" id="IPR023577">
    <property type="entry name" value="CYTH_domain"/>
</dbReference>
<dbReference type="Proteomes" id="UP001564626">
    <property type="component" value="Unassembled WGS sequence"/>
</dbReference>
<evidence type="ECO:0000259" key="1">
    <source>
        <dbReference type="PROSITE" id="PS51707"/>
    </source>
</evidence>
<dbReference type="Gene3D" id="2.40.320.10">
    <property type="entry name" value="Hypothetical Protein Pfu-838710-001"/>
    <property type="match status" value="1"/>
</dbReference>
<dbReference type="PANTHER" id="PTHR21028:SF2">
    <property type="entry name" value="CYTH DOMAIN-CONTAINING PROTEIN"/>
    <property type="match status" value="1"/>
</dbReference>
<dbReference type="InterPro" id="IPR033469">
    <property type="entry name" value="CYTH-like_dom_sf"/>
</dbReference>
<dbReference type="RefSeq" id="WP_345364473.1">
    <property type="nucleotide sequence ID" value="NZ_BAABII010000012.1"/>
</dbReference>
<dbReference type="Pfam" id="PF01928">
    <property type="entry name" value="CYTH"/>
    <property type="match status" value="1"/>
</dbReference>